<keyword evidence="2" id="KW-0808">Transferase</keyword>
<organism evidence="2 3">
    <name type="scientific">Paracoccus aestuariivivens</name>
    <dbReference type="NCBI Taxonomy" id="1820333"/>
    <lineage>
        <taxon>Bacteria</taxon>
        <taxon>Pseudomonadati</taxon>
        <taxon>Pseudomonadota</taxon>
        <taxon>Alphaproteobacteria</taxon>
        <taxon>Rhodobacterales</taxon>
        <taxon>Paracoccaceae</taxon>
        <taxon>Paracoccus</taxon>
    </lineage>
</organism>
<keyword evidence="3" id="KW-1185">Reference proteome</keyword>
<dbReference type="Pfam" id="PF04101">
    <property type="entry name" value="Glyco_tran_28_C"/>
    <property type="match status" value="1"/>
</dbReference>
<dbReference type="Gene3D" id="3.40.50.2000">
    <property type="entry name" value="Glycogen Phosphorylase B"/>
    <property type="match status" value="1"/>
</dbReference>
<feature type="domain" description="Glycosyl transferase family 28 C-terminal" evidence="1">
    <location>
        <begin position="218"/>
        <end position="350"/>
    </location>
</feature>
<evidence type="ECO:0000313" key="3">
    <source>
        <dbReference type="Proteomes" id="UP000478183"/>
    </source>
</evidence>
<dbReference type="PANTHER" id="PTHR21015:SF28">
    <property type="entry name" value="SLL1722 PROTEIN"/>
    <property type="match status" value="1"/>
</dbReference>
<comment type="caution">
    <text evidence="2">The sequence shown here is derived from an EMBL/GenBank/DDBJ whole genome shotgun (WGS) entry which is preliminary data.</text>
</comment>
<dbReference type="PANTHER" id="PTHR21015">
    <property type="entry name" value="UDP-N-ACETYLGLUCOSAMINE--N-ACETYLMURAMYL-(PENTAPEPTIDE) PYROPHOSPHORYL-UNDECAPRENOL N-ACETYLGLUCOSAMINE TRANSFERASE 1"/>
    <property type="match status" value="1"/>
</dbReference>
<accession>A0A6L6JB89</accession>
<dbReference type="SUPFAM" id="SSF53756">
    <property type="entry name" value="UDP-Glycosyltransferase/glycogen phosphorylase"/>
    <property type="match status" value="1"/>
</dbReference>
<dbReference type="Proteomes" id="UP000478183">
    <property type="component" value="Unassembled WGS sequence"/>
</dbReference>
<dbReference type="GO" id="GO:0016758">
    <property type="term" value="F:hexosyltransferase activity"/>
    <property type="evidence" value="ECO:0007669"/>
    <property type="project" value="InterPro"/>
</dbReference>
<dbReference type="OrthoDB" id="503443at2"/>
<dbReference type="AlphaFoldDB" id="A0A6L6JB89"/>
<protein>
    <submittedName>
        <fullName evidence="2">Glycosyl transferase</fullName>
    </submittedName>
</protein>
<sequence>MTRAPRIFFYVQHLLGIGHLARASRIATALVDRGAKVTLVTGGLPVAGFPPDGTRHFPLPPVQTAGEGFQGLADAQGHPVSPDFLDHRREMLLAAYRQKAPDVVITEAFPFGRRQMRFELLPLLEAIAQADPRPALCCSLRDILQEKSKPGRDEETVALVRGNYNHVLVHGDPAFAQLGDTFPLAVEITDHVIQTGLIAPPLPVPAVKGFDVVVSAGGGAVGEGLSRAAVEAARLLPDLRFCLICGPNMPQPIRHELQSAAATLPEGQVTIETFLSDFTGLLAASRLSVSQAGYNTVCDVLRAGCRAILIPFAKGGETEQTTRAERLHAKGWAGMLSEDALTGPALAMQIIAELDRPAPDRKGLNLDGAVATADILWNLAKARITN</sequence>
<dbReference type="InterPro" id="IPR007235">
    <property type="entry name" value="Glyco_trans_28_C"/>
</dbReference>
<name>A0A6L6JB89_9RHOB</name>
<reference evidence="2 3" key="1">
    <citation type="submission" date="2019-11" db="EMBL/GenBank/DDBJ databases">
        <authorList>
            <person name="Dong K."/>
        </authorList>
    </citation>
    <scope>NUCLEOTIDE SEQUENCE [LARGE SCALE GENOMIC DNA]</scope>
    <source>
        <strain evidence="2 3">NBRC 111993</strain>
    </source>
</reference>
<dbReference type="RefSeq" id="WP_155095263.1">
    <property type="nucleotide sequence ID" value="NZ_WMIE01000004.1"/>
</dbReference>
<dbReference type="EMBL" id="WMIE01000004">
    <property type="protein sequence ID" value="MTH77897.1"/>
    <property type="molecule type" value="Genomic_DNA"/>
</dbReference>
<gene>
    <name evidence="2" type="ORF">GL286_09180</name>
</gene>
<evidence type="ECO:0000259" key="1">
    <source>
        <dbReference type="Pfam" id="PF04101"/>
    </source>
</evidence>
<evidence type="ECO:0000313" key="2">
    <source>
        <dbReference type="EMBL" id="MTH77897.1"/>
    </source>
</evidence>
<proteinExistence type="predicted"/>